<evidence type="ECO:0000313" key="2">
    <source>
        <dbReference type="Proteomes" id="UP000799771"/>
    </source>
</evidence>
<accession>A0A6A6AL14</accession>
<evidence type="ECO:0000313" key="1">
    <source>
        <dbReference type="EMBL" id="KAF2131614.1"/>
    </source>
</evidence>
<sequence length="171" mass="18913">MPCRPYRANMQRHRPCSCVSSRMQTRLVPPHLTNSTSRTIYASSQHAAQQSKPLSGPFTVAPSALGVHVSKLSRAEQSRPSYDLATSYPSSHPLPCRTMPLQHVWSKRGKARASRYRTRLPCRVWIAVRGASQSSQPALPSVFGKLCSVCFEVLGGFGDGKFYFAFPVDTT</sequence>
<gene>
    <name evidence="1" type="ORF">P153DRAFT_199719</name>
</gene>
<organism evidence="1 2">
    <name type="scientific">Dothidotthia symphoricarpi CBS 119687</name>
    <dbReference type="NCBI Taxonomy" id="1392245"/>
    <lineage>
        <taxon>Eukaryota</taxon>
        <taxon>Fungi</taxon>
        <taxon>Dikarya</taxon>
        <taxon>Ascomycota</taxon>
        <taxon>Pezizomycotina</taxon>
        <taxon>Dothideomycetes</taxon>
        <taxon>Pleosporomycetidae</taxon>
        <taxon>Pleosporales</taxon>
        <taxon>Dothidotthiaceae</taxon>
        <taxon>Dothidotthia</taxon>
    </lineage>
</organism>
<proteinExistence type="predicted"/>
<reference evidence="1" key="1">
    <citation type="journal article" date="2020" name="Stud. Mycol.">
        <title>101 Dothideomycetes genomes: a test case for predicting lifestyles and emergence of pathogens.</title>
        <authorList>
            <person name="Haridas S."/>
            <person name="Albert R."/>
            <person name="Binder M."/>
            <person name="Bloem J."/>
            <person name="Labutti K."/>
            <person name="Salamov A."/>
            <person name="Andreopoulos B."/>
            <person name="Baker S."/>
            <person name="Barry K."/>
            <person name="Bills G."/>
            <person name="Bluhm B."/>
            <person name="Cannon C."/>
            <person name="Castanera R."/>
            <person name="Culley D."/>
            <person name="Daum C."/>
            <person name="Ezra D."/>
            <person name="Gonzalez J."/>
            <person name="Henrissat B."/>
            <person name="Kuo A."/>
            <person name="Liang C."/>
            <person name="Lipzen A."/>
            <person name="Lutzoni F."/>
            <person name="Magnuson J."/>
            <person name="Mondo S."/>
            <person name="Nolan M."/>
            <person name="Ohm R."/>
            <person name="Pangilinan J."/>
            <person name="Park H.-J."/>
            <person name="Ramirez L."/>
            <person name="Alfaro M."/>
            <person name="Sun H."/>
            <person name="Tritt A."/>
            <person name="Yoshinaga Y."/>
            <person name="Zwiers L.-H."/>
            <person name="Turgeon B."/>
            <person name="Goodwin S."/>
            <person name="Spatafora J."/>
            <person name="Crous P."/>
            <person name="Grigoriev I."/>
        </authorList>
    </citation>
    <scope>NUCLEOTIDE SEQUENCE</scope>
    <source>
        <strain evidence="1">CBS 119687</strain>
    </source>
</reference>
<dbReference type="Proteomes" id="UP000799771">
    <property type="component" value="Unassembled WGS sequence"/>
</dbReference>
<dbReference type="EMBL" id="ML977502">
    <property type="protein sequence ID" value="KAF2131614.1"/>
    <property type="molecule type" value="Genomic_DNA"/>
</dbReference>
<dbReference type="AlphaFoldDB" id="A0A6A6AL14"/>
<protein>
    <submittedName>
        <fullName evidence="1">Uncharacterized protein</fullName>
    </submittedName>
</protein>
<dbReference type="GeneID" id="54402916"/>
<dbReference type="RefSeq" id="XP_033526001.1">
    <property type="nucleotide sequence ID" value="XM_033662484.1"/>
</dbReference>
<name>A0A6A6AL14_9PLEO</name>
<keyword evidence="2" id="KW-1185">Reference proteome</keyword>